<dbReference type="AlphaFoldDB" id="A0A1H3Q6V9"/>
<gene>
    <name evidence="1" type="ORF">SAMN05421881_11351</name>
</gene>
<protein>
    <submittedName>
        <fullName evidence="1">Uncharacterized protein</fullName>
    </submittedName>
</protein>
<accession>A0A1H3Q6V9</accession>
<reference evidence="1 2" key="1">
    <citation type="submission" date="2016-10" db="EMBL/GenBank/DDBJ databases">
        <authorList>
            <person name="de Groot N.N."/>
        </authorList>
    </citation>
    <scope>NUCLEOTIDE SEQUENCE [LARGE SCALE GENOMIC DNA]</scope>
    <source>
        <strain evidence="1 2">Nm1</strain>
    </source>
</reference>
<dbReference type="Proteomes" id="UP000198640">
    <property type="component" value="Unassembled WGS sequence"/>
</dbReference>
<keyword evidence="2" id="KW-1185">Reference proteome</keyword>
<sequence length="81" mass="8841">MDVVLDEIIKSDIPFQPLHSPDGKKHDGSDAASLGGPLVMQVVSASSRTAALFYIFCEPGFDKGLIRHVTFVCFDFDAIKQ</sequence>
<name>A0A1H3Q6V9_9PROT</name>
<proteinExistence type="predicted"/>
<evidence type="ECO:0000313" key="1">
    <source>
        <dbReference type="EMBL" id="SDZ08911.1"/>
    </source>
</evidence>
<evidence type="ECO:0000313" key="2">
    <source>
        <dbReference type="Proteomes" id="UP000198640"/>
    </source>
</evidence>
<organism evidence="1 2">
    <name type="scientific">Nitrosomonas halophila</name>
    <dbReference type="NCBI Taxonomy" id="44576"/>
    <lineage>
        <taxon>Bacteria</taxon>
        <taxon>Pseudomonadati</taxon>
        <taxon>Pseudomonadota</taxon>
        <taxon>Betaproteobacteria</taxon>
        <taxon>Nitrosomonadales</taxon>
        <taxon>Nitrosomonadaceae</taxon>
        <taxon>Nitrosomonas</taxon>
    </lineage>
</organism>
<dbReference type="EMBL" id="FNOY01000135">
    <property type="protein sequence ID" value="SDZ08911.1"/>
    <property type="molecule type" value="Genomic_DNA"/>
</dbReference>